<keyword evidence="2" id="KW-1185">Reference proteome</keyword>
<dbReference type="EMBL" id="BDDD01006678">
    <property type="protein sequence ID" value="GAV90848.1"/>
    <property type="molecule type" value="Genomic_DNA"/>
</dbReference>
<dbReference type="InParanoid" id="A0A1Q3DF25"/>
<dbReference type="Proteomes" id="UP000187406">
    <property type="component" value="Unassembled WGS sequence"/>
</dbReference>
<gene>
    <name evidence="1" type="ORF">CFOL_v3_34250</name>
</gene>
<sequence length="301" mass="34277">LELILPYFDNKTHENNNNSSSFDYKQDQLHKSANNASNNLLNQSPQQLFFVSSNDRFLRRRILPIEPNNSRHQSPISLLKSAPSCRVSIFKKSKSTVSPKTENAELNSVSTKTPEHDKQESSCYAIKFKNQGATTISIFTREKSLREKRRLLSDASSEVLKRFSKELVQKYLKRIILFKPLYMKVSKRSNGTHSDKMMGFSGELLTASTSSQENVSIFSPKKEKENHPRIPARIRVVCSQLGKSISAGTAAPPPVRRSDDSLLLQHDGIQSAIMYYKRSFNSSRGKQKKKTVFLFCLLHFD</sequence>
<dbReference type="FunCoup" id="A0A1Q3DF25">
    <property type="interactions" value="61"/>
</dbReference>
<dbReference type="STRING" id="3775.A0A1Q3DF25"/>
<dbReference type="AlphaFoldDB" id="A0A1Q3DF25"/>
<reference evidence="2" key="1">
    <citation type="submission" date="2016-04" db="EMBL/GenBank/DDBJ databases">
        <title>Cephalotus genome sequencing.</title>
        <authorList>
            <person name="Fukushima K."/>
            <person name="Hasebe M."/>
            <person name="Fang X."/>
        </authorList>
    </citation>
    <scope>NUCLEOTIDE SEQUENCE [LARGE SCALE GENOMIC DNA]</scope>
    <source>
        <strain evidence="2">cv. St1</strain>
    </source>
</reference>
<dbReference type="PANTHER" id="PTHR33929">
    <property type="entry name" value="MEMBRANE-ASSOCIATED KINASE REGULATOR 2-RELATED"/>
    <property type="match status" value="1"/>
</dbReference>
<dbReference type="InterPro" id="IPR039619">
    <property type="entry name" value="MAKR2/5"/>
</dbReference>
<evidence type="ECO:0008006" key="3">
    <source>
        <dbReference type="Google" id="ProtNLM"/>
    </source>
</evidence>
<dbReference type="GO" id="GO:0005886">
    <property type="term" value="C:plasma membrane"/>
    <property type="evidence" value="ECO:0007669"/>
    <property type="project" value="InterPro"/>
</dbReference>
<accession>A0A1Q3DF25</accession>
<proteinExistence type="predicted"/>
<feature type="non-terminal residue" evidence="1">
    <location>
        <position position="1"/>
    </location>
</feature>
<evidence type="ECO:0000313" key="1">
    <source>
        <dbReference type="EMBL" id="GAV90848.1"/>
    </source>
</evidence>
<name>A0A1Q3DF25_CEPFO</name>
<evidence type="ECO:0000313" key="2">
    <source>
        <dbReference type="Proteomes" id="UP000187406"/>
    </source>
</evidence>
<comment type="caution">
    <text evidence="1">The sequence shown here is derived from an EMBL/GenBank/DDBJ whole genome shotgun (WGS) entry which is preliminary data.</text>
</comment>
<dbReference type="PANTHER" id="PTHR33929:SF4">
    <property type="entry name" value="MEMBRANE-ASSOCIATED KINASE REGULATOR 5"/>
    <property type="match status" value="1"/>
</dbReference>
<dbReference type="OrthoDB" id="689803at2759"/>
<organism evidence="1 2">
    <name type="scientific">Cephalotus follicularis</name>
    <name type="common">Albany pitcher plant</name>
    <dbReference type="NCBI Taxonomy" id="3775"/>
    <lineage>
        <taxon>Eukaryota</taxon>
        <taxon>Viridiplantae</taxon>
        <taxon>Streptophyta</taxon>
        <taxon>Embryophyta</taxon>
        <taxon>Tracheophyta</taxon>
        <taxon>Spermatophyta</taxon>
        <taxon>Magnoliopsida</taxon>
        <taxon>eudicotyledons</taxon>
        <taxon>Gunneridae</taxon>
        <taxon>Pentapetalae</taxon>
        <taxon>rosids</taxon>
        <taxon>fabids</taxon>
        <taxon>Oxalidales</taxon>
        <taxon>Cephalotaceae</taxon>
        <taxon>Cephalotus</taxon>
    </lineage>
</organism>
<protein>
    <recommendedName>
        <fullName evidence="3">Membrane-associated kinase regulator 5</fullName>
    </recommendedName>
</protein>